<dbReference type="PROSITE" id="PS50850">
    <property type="entry name" value="MFS"/>
    <property type="match status" value="1"/>
</dbReference>
<dbReference type="InterPro" id="IPR020846">
    <property type="entry name" value="MFS_dom"/>
</dbReference>
<dbReference type="PANTHER" id="PTHR23522:SF4">
    <property type="entry name" value="NUCLEOSIDE PERMEASE NUPG-RELATED"/>
    <property type="match status" value="1"/>
</dbReference>
<keyword evidence="2" id="KW-0813">Transport</keyword>
<evidence type="ECO:0000256" key="2">
    <source>
        <dbReference type="ARBA" id="ARBA00022448"/>
    </source>
</evidence>
<organism evidence="9 10">
    <name type="scientific">Bacteroides sedimenti</name>
    <dbReference type="NCBI Taxonomy" id="2136147"/>
    <lineage>
        <taxon>Bacteria</taxon>
        <taxon>Pseudomonadati</taxon>
        <taxon>Bacteroidota</taxon>
        <taxon>Bacteroidia</taxon>
        <taxon>Bacteroidales</taxon>
        <taxon>Bacteroidaceae</taxon>
        <taxon>Bacteroides</taxon>
    </lineage>
</organism>
<accession>A0ABN6Z752</accession>
<gene>
    <name evidence="9" type="ORF">BSYN_04060</name>
</gene>
<dbReference type="Pfam" id="PF03825">
    <property type="entry name" value="Nuc_H_symport"/>
    <property type="match status" value="1"/>
</dbReference>
<feature type="transmembrane region" description="Helical" evidence="7">
    <location>
        <begin position="273"/>
        <end position="291"/>
    </location>
</feature>
<evidence type="ECO:0000259" key="8">
    <source>
        <dbReference type="PROSITE" id="PS50850"/>
    </source>
</evidence>
<feature type="domain" description="Major facilitator superfamily (MFS) profile" evidence="8">
    <location>
        <begin position="199"/>
        <end position="412"/>
    </location>
</feature>
<dbReference type="Gene3D" id="1.20.1250.20">
    <property type="entry name" value="MFS general substrate transporter like domains"/>
    <property type="match status" value="2"/>
</dbReference>
<feature type="transmembrane region" description="Helical" evidence="7">
    <location>
        <begin position="62"/>
        <end position="80"/>
    </location>
</feature>
<feature type="transmembrane region" description="Helical" evidence="7">
    <location>
        <begin position="33"/>
        <end position="53"/>
    </location>
</feature>
<comment type="subcellular location">
    <subcellularLocation>
        <location evidence="1">Cell membrane</location>
        <topology evidence="1">Multi-pass membrane protein</topology>
    </subcellularLocation>
</comment>
<dbReference type="PANTHER" id="PTHR23522">
    <property type="entry name" value="BLL5896 PROTEIN"/>
    <property type="match status" value="1"/>
</dbReference>
<evidence type="ECO:0000256" key="1">
    <source>
        <dbReference type="ARBA" id="ARBA00004651"/>
    </source>
</evidence>
<keyword evidence="10" id="KW-1185">Reference proteome</keyword>
<feature type="transmembrane region" description="Helical" evidence="7">
    <location>
        <begin position="124"/>
        <end position="141"/>
    </location>
</feature>
<feature type="transmembrane region" description="Helical" evidence="7">
    <location>
        <begin position="381"/>
        <end position="402"/>
    </location>
</feature>
<evidence type="ECO:0000313" key="9">
    <source>
        <dbReference type="EMBL" id="BEG98141.1"/>
    </source>
</evidence>
<evidence type="ECO:0000256" key="4">
    <source>
        <dbReference type="ARBA" id="ARBA00022692"/>
    </source>
</evidence>
<dbReference type="CDD" id="cd06177">
    <property type="entry name" value="MFS_NHS"/>
    <property type="match status" value="1"/>
</dbReference>
<protein>
    <submittedName>
        <fullName evidence="9">Xanthosine permease</fullName>
    </submittedName>
</protein>
<feature type="transmembrane region" description="Helical" evidence="7">
    <location>
        <begin position="297"/>
        <end position="316"/>
    </location>
</feature>
<keyword evidence="6 7" id="KW-0472">Membrane</keyword>
<keyword evidence="3" id="KW-1003">Cell membrane</keyword>
<name>A0ABN6Z752_9BACE</name>
<evidence type="ECO:0000256" key="7">
    <source>
        <dbReference type="SAM" id="Phobius"/>
    </source>
</evidence>
<feature type="transmembrane region" description="Helical" evidence="7">
    <location>
        <begin position="240"/>
        <end position="261"/>
    </location>
</feature>
<sequence length="412" mass="45890">MNFLQFFVWGAWLISLGGYMGRNLHFEGGQIGAIFATMGIASLIMPGLIGIIADKWINAERLLGICHLLGASFLFYASTLTGYDEMYWAMLLNLMVYMPTLSLANTVSYNALENNRFDIVKDFPPIRVWGTIGFICAMWAVDLTGFKHSSAQLYVSSISALFLGIYSFTLPKCPPAKSENKTLLSSFGLDALVLFKRRKMAIFFFFSMLLGAALQITNSYGDLFLSSFKEIPQYADSFGVKHSVILLSISQMSETLFILAIPFFLRRFGIKQVMLISMIAWVFRFGLFGVGNPGEGLPLLILSMIVYGMAFDFFNISGSLFVEMETTPQIRASAQGLFFMMTNGLGAIMGGYASGAVVDFFSKYAIVSGQSQLISRDWHSIWLIFAAYALTIAIFFTFAFNYKNGLKTVKEK</sequence>
<dbReference type="EMBL" id="AP028055">
    <property type="protein sequence ID" value="BEG98141.1"/>
    <property type="molecule type" value="Genomic_DNA"/>
</dbReference>
<dbReference type="SUPFAM" id="SSF103473">
    <property type="entry name" value="MFS general substrate transporter"/>
    <property type="match status" value="1"/>
</dbReference>
<feature type="transmembrane region" description="Helical" evidence="7">
    <location>
        <begin position="86"/>
        <end position="112"/>
    </location>
</feature>
<proteinExistence type="predicted"/>
<dbReference type="InterPro" id="IPR036259">
    <property type="entry name" value="MFS_trans_sf"/>
</dbReference>
<feature type="transmembrane region" description="Helical" evidence="7">
    <location>
        <begin position="153"/>
        <end position="171"/>
    </location>
</feature>
<evidence type="ECO:0000256" key="6">
    <source>
        <dbReference type="ARBA" id="ARBA00023136"/>
    </source>
</evidence>
<evidence type="ECO:0000256" key="5">
    <source>
        <dbReference type="ARBA" id="ARBA00022989"/>
    </source>
</evidence>
<evidence type="ECO:0000256" key="3">
    <source>
        <dbReference type="ARBA" id="ARBA00022475"/>
    </source>
</evidence>
<reference evidence="9 10" key="1">
    <citation type="submission" date="2023-04" db="EMBL/GenBank/DDBJ databases">
        <title>Draft genome sequence of acteroides sedimenti strain YN3PY1.</title>
        <authorList>
            <person name="Yoshida N."/>
        </authorList>
    </citation>
    <scope>NUCLEOTIDE SEQUENCE [LARGE SCALE GENOMIC DNA]</scope>
    <source>
        <strain evidence="9 10">YN3PY1</strain>
    </source>
</reference>
<keyword evidence="5 7" id="KW-1133">Transmembrane helix</keyword>
<feature type="transmembrane region" description="Helical" evidence="7">
    <location>
        <begin position="337"/>
        <end position="361"/>
    </location>
</feature>
<dbReference type="InterPro" id="IPR004740">
    <property type="entry name" value="Nuc_H_symport"/>
</dbReference>
<feature type="transmembrane region" description="Helical" evidence="7">
    <location>
        <begin position="201"/>
        <end position="220"/>
    </location>
</feature>
<dbReference type="NCBIfam" id="TIGR00889">
    <property type="entry name" value="2A0110"/>
    <property type="match status" value="1"/>
</dbReference>
<keyword evidence="4 7" id="KW-0812">Transmembrane</keyword>
<evidence type="ECO:0000313" key="10">
    <source>
        <dbReference type="Proteomes" id="UP001496674"/>
    </source>
</evidence>
<dbReference type="Proteomes" id="UP001496674">
    <property type="component" value="Chromosome"/>
</dbReference>